<dbReference type="SUPFAM" id="SSF51120">
    <property type="entry name" value="beta-Roll"/>
    <property type="match status" value="5"/>
</dbReference>
<dbReference type="Pfam" id="PF00353">
    <property type="entry name" value="HemolysinCabind"/>
    <property type="match status" value="9"/>
</dbReference>
<keyword evidence="3" id="KW-0964">Secreted</keyword>
<dbReference type="InterPro" id="IPR018511">
    <property type="entry name" value="Hemolysin-typ_Ca-bd_CS"/>
</dbReference>
<dbReference type="PRINTS" id="PR00313">
    <property type="entry name" value="CABNDNGRPT"/>
</dbReference>
<dbReference type="Gene3D" id="2.150.10.10">
    <property type="entry name" value="Serralysin-like metalloprotease, C-terminal"/>
    <property type="match status" value="6"/>
</dbReference>
<keyword evidence="6" id="KW-0843">Virulence</keyword>
<evidence type="ECO:0000256" key="1">
    <source>
        <dbReference type="ARBA" id="ARBA00004370"/>
    </source>
</evidence>
<accession>A0ABN6P3T1</accession>
<evidence type="ECO:0000256" key="5">
    <source>
        <dbReference type="ARBA" id="ARBA00022737"/>
    </source>
</evidence>
<dbReference type="PRINTS" id="PR01488">
    <property type="entry name" value="RTXTOXINA"/>
</dbReference>
<keyword evidence="4" id="KW-0800">Toxin</keyword>
<organism evidence="8 9">
    <name type="scientific">Roseomonas fluvialis</name>
    <dbReference type="NCBI Taxonomy" id="1750527"/>
    <lineage>
        <taxon>Bacteria</taxon>
        <taxon>Pseudomonadati</taxon>
        <taxon>Pseudomonadota</taxon>
        <taxon>Alphaproteobacteria</taxon>
        <taxon>Acetobacterales</taxon>
        <taxon>Roseomonadaceae</taxon>
        <taxon>Roseomonas</taxon>
    </lineage>
</organism>
<dbReference type="InterPro" id="IPR003995">
    <property type="entry name" value="RTX_toxin_determinant-A"/>
</dbReference>
<gene>
    <name evidence="8" type="ORF">Rmf_32500</name>
</gene>
<dbReference type="InterPro" id="IPR050557">
    <property type="entry name" value="RTX_toxin/Mannuronan_C5-epim"/>
</dbReference>
<dbReference type="InterPro" id="IPR001343">
    <property type="entry name" value="Hemolysn_Ca-bd"/>
</dbReference>
<dbReference type="PANTHER" id="PTHR38340:SF1">
    <property type="entry name" value="S-LAYER PROTEIN"/>
    <property type="match status" value="1"/>
</dbReference>
<evidence type="ECO:0000313" key="9">
    <source>
        <dbReference type="Proteomes" id="UP000831327"/>
    </source>
</evidence>
<dbReference type="InterPro" id="IPR011049">
    <property type="entry name" value="Serralysin-like_metalloprot_C"/>
</dbReference>
<keyword evidence="7" id="KW-0472">Membrane</keyword>
<name>A0ABN6P3T1_9PROT</name>
<protein>
    <submittedName>
        <fullName evidence="8">Hemolysin D</fullName>
    </submittedName>
</protein>
<evidence type="ECO:0000256" key="4">
    <source>
        <dbReference type="ARBA" id="ARBA00022656"/>
    </source>
</evidence>
<reference evidence="8 9" key="1">
    <citation type="journal article" date="2016" name="Microbes Environ.">
        <title>Phylogenetically diverse aerobic anoxygenic phototrophic bacteria isolated from epilithic biofilms in Tama river, Japan.</title>
        <authorList>
            <person name="Hirose S."/>
            <person name="Matsuura K."/>
            <person name="Haruta S."/>
        </authorList>
    </citation>
    <scope>NUCLEOTIDE SEQUENCE [LARGE SCALE GENOMIC DNA]</scope>
    <source>
        <strain evidence="8 9">S08</strain>
    </source>
</reference>
<dbReference type="Proteomes" id="UP000831327">
    <property type="component" value="Chromosome"/>
</dbReference>
<evidence type="ECO:0000313" key="8">
    <source>
        <dbReference type="EMBL" id="BDG73321.1"/>
    </source>
</evidence>
<comment type="subcellular location">
    <subcellularLocation>
        <location evidence="1">Membrane</location>
    </subcellularLocation>
    <subcellularLocation>
        <location evidence="2">Secreted</location>
    </subcellularLocation>
</comment>
<evidence type="ECO:0000256" key="7">
    <source>
        <dbReference type="ARBA" id="ARBA00023136"/>
    </source>
</evidence>
<dbReference type="EMBL" id="AP025637">
    <property type="protein sequence ID" value="BDG73321.1"/>
    <property type="molecule type" value="Genomic_DNA"/>
</dbReference>
<evidence type="ECO:0000256" key="2">
    <source>
        <dbReference type="ARBA" id="ARBA00004613"/>
    </source>
</evidence>
<keyword evidence="5" id="KW-0677">Repeat</keyword>
<evidence type="ECO:0000256" key="6">
    <source>
        <dbReference type="ARBA" id="ARBA00023026"/>
    </source>
</evidence>
<sequence length="1026" mass="102225">MAIITGTAGNDTITNTVSSFGQLTTSGDDSVLGEGGNDSIQGGSGLDTLRGGGAADTLLGGNDNDILAGDSGDDLLFGQAGNDLIDGGDGFDVLSFFATNSDGAVSVAISATGGVNGGTSAAGPLVLNQGNDTFVNIEQVNGSNANDTITINNADTSVFTFIVRGNAGNDLLANNNPTRNTSIFLDYRSGAVTSGVSVDLTAGRASDGVGGTDTISGFAGLRGTDLNDTLQGSAEVDRFRGRAGSDVIDGRGGIDIADYGQAASAVSVDLVTGRAQDGEGGIDTLSSVEEVWGTVGNDTIIGTGADEFFYGFNGNDSIDGGGGQDRVGFQFSSGLVPDATRGVVVNLVTGIVTDAWGGTDTLSGIERITGTAFADSMLGGAEQNRFRGRAGNDTLDGGLGGDYAEYINATAGATVNLTTGIATDGEGGTDLLISMENAIGGNFADRLTGVAQGARSTSDLRGGGGNDTLVGILGEFVRADYADQTVGLNINLGAGTVNDGRGGVDTLVNIRGVVLFGGFNDVVTGTAAGEWFAPSEGADSVNAGLGFDIIGYGGIDVGGVSVNLATARARDTGGTIDTIIGFEGVSTSFGDDTINGSNGANLIGPAGGADLVNAFGGDDTLSYVLGFSPDGTEFTSNEAGDRLPVQGVTIDLLTGRATDYGGSIDTVLGFENAIGSTANDIVRGSGIANYLGGAEGNDTLEGRGGNDTLEGGAGIDRLIGGTNDDTYILDTTADVVVELANQGIDTILTTRATLVLGLNVDNIVGTNTIAHNFAGNGLANALTGNTAADTLSGAAGNDTLDGGAGIDRLLGGANDDTYIVTEGDVVVEAANQGTDTVFVTTGTAATLAVNVENLVLAGTTLLNGTGNGLANTIIGNDNANLLSGLGGNDVLEGGIGNDILIGGLNSDSMTGGAGSDQFRFGSLNDSPASAADVILDFTFSAALGVDRIDLRLVDANSLLAGNQAFTWIGTAAFGAAGAASAGQLRVEVTTPGEYYAIQGDANGDGIRDISINVISSFTPVQGWVFL</sequence>
<dbReference type="RefSeq" id="WP_279323207.1">
    <property type="nucleotide sequence ID" value="NZ_AP025637.1"/>
</dbReference>
<dbReference type="PROSITE" id="PS00330">
    <property type="entry name" value="HEMOLYSIN_CALCIUM"/>
    <property type="match status" value="6"/>
</dbReference>
<evidence type="ECO:0000256" key="3">
    <source>
        <dbReference type="ARBA" id="ARBA00022525"/>
    </source>
</evidence>
<keyword evidence="9" id="KW-1185">Reference proteome</keyword>
<proteinExistence type="predicted"/>
<dbReference type="PANTHER" id="PTHR38340">
    <property type="entry name" value="S-LAYER PROTEIN"/>
    <property type="match status" value="1"/>
</dbReference>